<dbReference type="EMBL" id="SDKM01000003">
    <property type="protein sequence ID" value="RYP88391.1"/>
    <property type="molecule type" value="Genomic_DNA"/>
</dbReference>
<name>A0A4Q4ZLC5_9ACTN</name>
<feature type="domain" description="Transcriptional repressor PaaX-like C-terminal" evidence="2">
    <location>
        <begin position="166"/>
        <end position="253"/>
    </location>
</feature>
<dbReference type="PANTHER" id="PTHR30319">
    <property type="entry name" value="PHENYLACETIC ACID REGULATOR-RELATED TRANSCRIPTIONAL REPRESSOR"/>
    <property type="match status" value="1"/>
</dbReference>
<protein>
    <submittedName>
        <fullName evidence="4">PaaX family transcriptional regulator</fullName>
    </submittedName>
</protein>
<comment type="caution">
    <text evidence="4">The sequence shown here is derived from an EMBL/GenBank/DDBJ whole genome shotgun (WGS) entry which is preliminary data.</text>
</comment>
<dbReference type="Gene3D" id="1.20.58.1460">
    <property type="match status" value="1"/>
</dbReference>
<dbReference type="Proteomes" id="UP000295198">
    <property type="component" value="Unassembled WGS sequence"/>
</dbReference>
<organism evidence="4 5">
    <name type="scientific">Nocardioides guangzhouensis</name>
    <dbReference type="NCBI Taxonomy" id="2497878"/>
    <lineage>
        <taxon>Bacteria</taxon>
        <taxon>Bacillati</taxon>
        <taxon>Actinomycetota</taxon>
        <taxon>Actinomycetes</taxon>
        <taxon>Propionibacteriales</taxon>
        <taxon>Nocardioidaceae</taxon>
        <taxon>Nocardioides</taxon>
    </lineage>
</organism>
<dbReference type="InterPro" id="IPR012906">
    <property type="entry name" value="PaaX-like_N"/>
</dbReference>
<dbReference type="PIRSF" id="PIRSF020623">
    <property type="entry name" value="PaaX"/>
    <property type="match status" value="1"/>
</dbReference>
<dbReference type="AlphaFoldDB" id="A0A4Q4ZLC5"/>
<reference evidence="4 5" key="1">
    <citation type="submission" date="2019-01" db="EMBL/GenBank/DDBJ databases">
        <title>Nocardioides guangzhouensis sp. nov., an actinobacterium isolated from soil.</title>
        <authorList>
            <person name="Fu Y."/>
            <person name="Cai Y."/>
            <person name="Lin Z."/>
            <person name="Chen P."/>
        </authorList>
    </citation>
    <scope>NUCLEOTIDE SEQUENCE [LARGE SCALE GENOMIC DNA]</scope>
    <source>
        <strain evidence="4 5">130</strain>
    </source>
</reference>
<dbReference type="OrthoDB" id="2270427at2"/>
<dbReference type="InterPro" id="IPR036388">
    <property type="entry name" value="WH-like_DNA-bd_sf"/>
</dbReference>
<keyword evidence="5" id="KW-1185">Reference proteome</keyword>
<dbReference type="Gene3D" id="1.10.10.10">
    <property type="entry name" value="Winged helix-like DNA-binding domain superfamily/Winged helix DNA-binding domain"/>
    <property type="match status" value="1"/>
</dbReference>
<dbReference type="InterPro" id="IPR048846">
    <property type="entry name" value="PaaX-like_central"/>
</dbReference>
<evidence type="ECO:0000259" key="2">
    <source>
        <dbReference type="Pfam" id="PF08223"/>
    </source>
</evidence>
<dbReference type="Pfam" id="PF20803">
    <property type="entry name" value="PaaX_M"/>
    <property type="match status" value="1"/>
</dbReference>
<evidence type="ECO:0000313" key="5">
    <source>
        <dbReference type="Proteomes" id="UP000295198"/>
    </source>
</evidence>
<dbReference type="InterPro" id="IPR013225">
    <property type="entry name" value="PaaX_C"/>
</dbReference>
<dbReference type="Pfam" id="PF07848">
    <property type="entry name" value="PaaX"/>
    <property type="match status" value="1"/>
</dbReference>
<dbReference type="InterPro" id="IPR011965">
    <property type="entry name" value="PaaX_trns_reg"/>
</dbReference>
<dbReference type="Pfam" id="PF08223">
    <property type="entry name" value="PaaX_C"/>
    <property type="match status" value="1"/>
</dbReference>
<accession>A0A4Q4ZLC5</accession>
<dbReference type="Gene3D" id="3.30.70.2650">
    <property type="match status" value="1"/>
</dbReference>
<proteinExistence type="predicted"/>
<gene>
    <name evidence="4" type="ORF">EKO23_03430</name>
</gene>
<sequence length="257" mass="28708">MHARSALFDVYGDHLRTRGNEAPVAALVRLLEPVGIAAPAVRTAISRMVIQGWLEPTMLEAGRGYAATEQAIRRLDAAAERIYRTTRREWDGCWHLVFLDPIRQRADRNRVRAGLGWLGYAELSDAVWISPWPQPELTGLLGGEGATAATATATDFQPAGLPASCWDLATLGEEYAEWLERVREVEPVDDHDDPDEAAFAQRFSLVHEWRLFLFRDPGLPDELLPAAWPGREAAAHFTAEAERLKPGADRYVDRCLQ</sequence>
<feature type="domain" description="Transcriptional repressor PaaX-like central Cas2-like" evidence="3">
    <location>
        <begin position="88"/>
        <end position="136"/>
    </location>
</feature>
<dbReference type="RefSeq" id="WP_134714083.1">
    <property type="nucleotide sequence ID" value="NZ_SDKM01000003.1"/>
</dbReference>
<dbReference type="PANTHER" id="PTHR30319:SF1">
    <property type="entry name" value="TRANSCRIPTIONAL REPRESSOR PAAX"/>
    <property type="match status" value="1"/>
</dbReference>
<evidence type="ECO:0000259" key="1">
    <source>
        <dbReference type="Pfam" id="PF07848"/>
    </source>
</evidence>
<evidence type="ECO:0000313" key="4">
    <source>
        <dbReference type="EMBL" id="RYP88391.1"/>
    </source>
</evidence>
<dbReference type="GO" id="GO:0006351">
    <property type="term" value="P:DNA-templated transcription"/>
    <property type="evidence" value="ECO:0007669"/>
    <property type="project" value="InterPro"/>
</dbReference>
<feature type="domain" description="Transcriptional repressor PaaX-like N-terminal" evidence="1">
    <location>
        <begin position="3"/>
        <end position="69"/>
    </location>
</feature>
<evidence type="ECO:0000259" key="3">
    <source>
        <dbReference type="Pfam" id="PF20803"/>
    </source>
</evidence>